<sequence length="130" mass="14977">MKFEQLLNHFDMGICVEQLQKESLLDIALLFVCIDEKIETEEMEIVRDWANTLHWNSAIALQDYMDDALGKCLIAIKQDETECFIQHRLSHIVDKPMRELAVSIAHRISEANGEVCDSEKRALAMLESEI</sequence>
<dbReference type="EMBL" id="JXYA01000038">
    <property type="protein sequence ID" value="KJZ07345.1"/>
    <property type="molecule type" value="Genomic_DNA"/>
</dbReference>
<evidence type="ECO:0000313" key="2">
    <source>
        <dbReference type="Proteomes" id="UP000033452"/>
    </source>
</evidence>
<protein>
    <recommendedName>
        <fullName evidence="3">Co-chaperone DjlA N-terminal domain-containing protein</fullName>
    </recommendedName>
</protein>
<dbReference type="RefSeq" id="WP_046005912.1">
    <property type="nucleotide sequence ID" value="NZ_JXYA01000038.1"/>
</dbReference>
<dbReference type="Gene3D" id="1.10.3680.10">
    <property type="entry name" value="TerB-like"/>
    <property type="match status" value="1"/>
</dbReference>
<dbReference type="SUPFAM" id="SSF158682">
    <property type="entry name" value="TerB-like"/>
    <property type="match status" value="1"/>
</dbReference>
<dbReference type="InterPro" id="IPR029024">
    <property type="entry name" value="TerB-like"/>
</dbReference>
<reference evidence="1 2" key="1">
    <citation type="journal article" date="2015" name="BMC Genomics">
        <title>Genome mining reveals unlocked bioactive potential of marine Gram-negative bacteria.</title>
        <authorList>
            <person name="Machado H."/>
            <person name="Sonnenschein E.C."/>
            <person name="Melchiorsen J."/>
            <person name="Gram L."/>
        </authorList>
    </citation>
    <scope>NUCLEOTIDE SEQUENCE [LARGE SCALE GENOMIC DNA]</scope>
    <source>
        <strain evidence="1 2">S2471</strain>
    </source>
</reference>
<evidence type="ECO:0000313" key="1">
    <source>
        <dbReference type="EMBL" id="KJZ07345.1"/>
    </source>
</evidence>
<organism evidence="1 2">
    <name type="scientific">Pseudoalteromonas rubra</name>
    <dbReference type="NCBI Taxonomy" id="43658"/>
    <lineage>
        <taxon>Bacteria</taxon>
        <taxon>Pseudomonadati</taxon>
        <taxon>Pseudomonadota</taxon>
        <taxon>Gammaproteobacteria</taxon>
        <taxon>Alteromonadales</taxon>
        <taxon>Pseudoalteromonadaceae</taxon>
        <taxon>Pseudoalteromonas</taxon>
    </lineage>
</organism>
<name>A0A0F4QJA1_9GAMM</name>
<dbReference type="OrthoDB" id="6298730at2"/>
<evidence type="ECO:0008006" key="3">
    <source>
        <dbReference type="Google" id="ProtNLM"/>
    </source>
</evidence>
<gene>
    <name evidence="1" type="ORF">TW77_15595</name>
</gene>
<accession>A0A0F4QJA1</accession>
<dbReference type="AlphaFoldDB" id="A0A0F4QJA1"/>
<keyword evidence="2" id="KW-1185">Reference proteome</keyword>
<dbReference type="Proteomes" id="UP000033452">
    <property type="component" value="Unassembled WGS sequence"/>
</dbReference>
<comment type="caution">
    <text evidence="1">The sequence shown here is derived from an EMBL/GenBank/DDBJ whole genome shotgun (WGS) entry which is preliminary data.</text>
</comment>
<proteinExistence type="predicted"/>
<dbReference type="PATRIC" id="fig|43658.5.peg.3297"/>